<dbReference type="FunFam" id="3.80.10.10:FF:001170">
    <property type="entry name" value="Predicted protein"/>
    <property type="match status" value="1"/>
</dbReference>
<dbReference type="GO" id="GO:0019005">
    <property type="term" value="C:SCF ubiquitin ligase complex"/>
    <property type="evidence" value="ECO:0007669"/>
    <property type="project" value="TreeGrafter"/>
</dbReference>
<accession>A0A835HP62</accession>
<dbReference type="GO" id="GO:0031146">
    <property type="term" value="P:SCF-dependent proteasomal ubiquitin-dependent protein catabolic process"/>
    <property type="evidence" value="ECO:0007669"/>
    <property type="project" value="TreeGrafter"/>
</dbReference>
<dbReference type="AlphaFoldDB" id="A0A835HP62"/>
<dbReference type="OrthoDB" id="423607at2759"/>
<dbReference type="Gene3D" id="3.80.10.10">
    <property type="entry name" value="Ribonuclease Inhibitor"/>
    <property type="match status" value="1"/>
</dbReference>
<dbReference type="InterPro" id="IPR006553">
    <property type="entry name" value="Leu-rich_rpt_Cys-con_subtyp"/>
</dbReference>
<reference evidence="1 2" key="1">
    <citation type="submission" date="2020-10" db="EMBL/GenBank/DDBJ databases">
        <title>The Coptis chinensis genome and diversification of protoberbering-type alkaloids.</title>
        <authorList>
            <person name="Wang B."/>
            <person name="Shu S."/>
            <person name="Song C."/>
            <person name="Liu Y."/>
        </authorList>
    </citation>
    <scope>NUCLEOTIDE SEQUENCE [LARGE SCALE GENOMIC DNA]</scope>
    <source>
        <strain evidence="1">HL-2020</strain>
        <tissue evidence="1">Leaf</tissue>
    </source>
</reference>
<dbReference type="SUPFAM" id="SSF52047">
    <property type="entry name" value="RNI-like"/>
    <property type="match status" value="1"/>
</dbReference>
<evidence type="ECO:0000313" key="1">
    <source>
        <dbReference type="EMBL" id="KAF9601797.1"/>
    </source>
</evidence>
<name>A0A835HP62_9MAGN</name>
<organism evidence="1 2">
    <name type="scientific">Coptis chinensis</name>
    <dbReference type="NCBI Taxonomy" id="261450"/>
    <lineage>
        <taxon>Eukaryota</taxon>
        <taxon>Viridiplantae</taxon>
        <taxon>Streptophyta</taxon>
        <taxon>Embryophyta</taxon>
        <taxon>Tracheophyta</taxon>
        <taxon>Spermatophyta</taxon>
        <taxon>Magnoliopsida</taxon>
        <taxon>Ranunculales</taxon>
        <taxon>Ranunculaceae</taxon>
        <taxon>Coptidoideae</taxon>
        <taxon>Coptis</taxon>
    </lineage>
</organism>
<dbReference type="Proteomes" id="UP000631114">
    <property type="component" value="Unassembled WGS sequence"/>
</dbReference>
<protein>
    <recommendedName>
        <fullName evidence="3">F-box protein</fullName>
    </recommendedName>
</protein>
<comment type="caution">
    <text evidence="1">The sequence shown here is derived from an EMBL/GenBank/DDBJ whole genome shotgun (WGS) entry which is preliminary data.</text>
</comment>
<evidence type="ECO:0008006" key="3">
    <source>
        <dbReference type="Google" id="ProtNLM"/>
    </source>
</evidence>
<keyword evidence="2" id="KW-1185">Reference proteome</keyword>
<sequence length="266" mass="28381">MVAFAENCKVKHLRGIKKGAASDLIGPLIVGAKNLKTFKLFRCSGDWDGLLEMFAENVSCLVEVHLERPQVSDRGLGAVSNCLGLEILHLVKAPECTNVGLVADRCKHLRKLHIDGSKMNRIGDEGLIAIARRCPNLKELVLIDVNPTLLSLGLLAANCQNLECLALCGSETFGDAEISCIAANCGALRKLCIKGCPVSDHGMEALAGGCPSLVKVKVRKCRGVNWLRESHGSLAVNLDTGANEIPEDVAGEGGLEENVAGLKYFV</sequence>
<proteinExistence type="predicted"/>
<evidence type="ECO:0000313" key="2">
    <source>
        <dbReference type="Proteomes" id="UP000631114"/>
    </source>
</evidence>
<dbReference type="PANTHER" id="PTHR13318">
    <property type="entry name" value="PARTNER OF PAIRED, ISOFORM B-RELATED"/>
    <property type="match status" value="1"/>
</dbReference>
<gene>
    <name evidence="1" type="ORF">IFM89_023328</name>
</gene>
<dbReference type="PANTHER" id="PTHR13318:SF92">
    <property type="entry name" value="F-BOX_LRR-REPEAT PROTEIN 8-RELATED"/>
    <property type="match status" value="1"/>
</dbReference>
<dbReference type="EMBL" id="JADFTS010000006">
    <property type="protein sequence ID" value="KAF9601797.1"/>
    <property type="molecule type" value="Genomic_DNA"/>
</dbReference>
<dbReference type="SMART" id="SM00367">
    <property type="entry name" value="LRR_CC"/>
    <property type="match status" value="3"/>
</dbReference>
<dbReference type="InterPro" id="IPR032675">
    <property type="entry name" value="LRR_dom_sf"/>
</dbReference>